<evidence type="ECO:0000256" key="4">
    <source>
        <dbReference type="ARBA" id="ARBA00022984"/>
    </source>
</evidence>
<feature type="active site" description="Proton donor/acceptor" evidence="7">
    <location>
        <position position="183"/>
    </location>
</feature>
<evidence type="ECO:0000256" key="2">
    <source>
        <dbReference type="ARBA" id="ARBA00013090"/>
    </source>
</evidence>
<dbReference type="NCBIfam" id="TIGR00067">
    <property type="entry name" value="glut_race"/>
    <property type="match status" value="1"/>
</dbReference>
<dbReference type="SUPFAM" id="SSF53681">
    <property type="entry name" value="Aspartate/glutamate racemase"/>
    <property type="match status" value="2"/>
</dbReference>
<feature type="binding site" evidence="7">
    <location>
        <begin position="42"/>
        <end position="43"/>
    </location>
    <ligand>
        <name>substrate</name>
    </ligand>
</feature>
<keyword evidence="6 7" id="KW-0961">Cell wall biogenesis/degradation</keyword>
<protein>
    <recommendedName>
        <fullName evidence="2 7">Glutamate racemase</fullName>
        <ecNumber evidence="2 7">5.1.1.3</ecNumber>
    </recommendedName>
</protein>
<evidence type="ECO:0000256" key="7">
    <source>
        <dbReference type="HAMAP-Rule" id="MF_00258"/>
    </source>
</evidence>
<comment type="function">
    <text evidence="7">Provides the (R)-glutamate required for cell wall biosynthesis.</text>
</comment>
<dbReference type="PANTHER" id="PTHR21198:SF2">
    <property type="entry name" value="GLUTAMATE RACEMASE"/>
    <property type="match status" value="1"/>
</dbReference>
<dbReference type="PROSITE" id="PS00923">
    <property type="entry name" value="ASP_GLU_RACEMASE_1"/>
    <property type="match status" value="1"/>
</dbReference>
<dbReference type="InterPro" id="IPR001920">
    <property type="entry name" value="Asp/Glu_race"/>
</dbReference>
<dbReference type="Gene3D" id="3.40.50.1860">
    <property type="match status" value="2"/>
</dbReference>
<dbReference type="EMBL" id="MHCL01000007">
    <property type="protein sequence ID" value="OGY22030.1"/>
    <property type="molecule type" value="Genomic_DNA"/>
</dbReference>
<evidence type="ECO:0000256" key="3">
    <source>
        <dbReference type="ARBA" id="ARBA00022960"/>
    </source>
</evidence>
<dbReference type="EC" id="5.1.1.3" evidence="2 7"/>
<keyword evidence="4 7" id="KW-0573">Peptidoglycan synthesis</keyword>
<evidence type="ECO:0000256" key="5">
    <source>
        <dbReference type="ARBA" id="ARBA00023235"/>
    </source>
</evidence>
<dbReference type="Proteomes" id="UP000176723">
    <property type="component" value="Unassembled WGS sequence"/>
</dbReference>
<keyword evidence="3 7" id="KW-0133">Cell shape</keyword>
<sequence>MKRDSIGLFDSGIGGLSILRQISRLMTREDMIYVADEKYVPYGNKSNTRILDRAKKITRFLVNEGAGAIVVACNTATVVALEALRRNFPLPFVGVEPAVKPAARLSQTGEITVLATVKTVKSRRQRELILRHASGVKVHLLAAPEFVTLVEEGLPDATRVESAVKDFFFNNNLGRSDIVVLACTHYIFLKDVIAKILPGKTIIEPSMAVARRLRAIRKGVKIQSRKPGNVRFVTTGKLENFSRLLKHFGFSGIAEEKAL</sequence>
<feature type="binding site" evidence="7">
    <location>
        <begin position="10"/>
        <end position="11"/>
    </location>
    <ligand>
        <name>substrate</name>
    </ligand>
</feature>
<dbReference type="InterPro" id="IPR015942">
    <property type="entry name" value="Asp/Glu/hydantoin_racemase"/>
</dbReference>
<comment type="similarity">
    <text evidence="7">Belongs to the aspartate/glutamate racemases family.</text>
</comment>
<evidence type="ECO:0000256" key="1">
    <source>
        <dbReference type="ARBA" id="ARBA00001602"/>
    </source>
</evidence>
<comment type="caution">
    <text evidence="8">The sequence shown here is derived from an EMBL/GenBank/DDBJ whole genome shotgun (WGS) entry which is preliminary data.</text>
</comment>
<evidence type="ECO:0000256" key="6">
    <source>
        <dbReference type="ARBA" id="ARBA00023316"/>
    </source>
</evidence>
<dbReference type="AlphaFoldDB" id="A0A1G1W370"/>
<dbReference type="PANTHER" id="PTHR21198">
    <property type="entry name" value="GLUTAMATE RACEMASE"/>
    <property type="match status" value="1"/>
</dbReference>
<dbReference type="STRING" id="1797593.A3A65_03230"/>
<reference evidence="8 9" key="1">
    <citation type="journal article" date="2016" name="Nat. Commun.">
        <title>Thousands of microbial genomes shed light on interconnected biogeochemical processes in an aquifer system.</title>
        <authorList>
            <person name="Anantharaman K."/>
            <person name="Brown C.T."/>
            <person name="Hug L.A."/>
            <person name="Sharon I."/>
            <person name="Castelle C.J."/>
            <person name="Probst A.J."/>
            <person name="Thomas B.C."/>
            <person name="Singh A."/>
            <person name="Wilkins M.J."/>
            <person name="Karaoz U."/>
            <person name="Brodie E.L."/>
            <person name="Williams K.H."/>
            <person name="Hubbard S.S."/>
            <person name="Banfield J.F."/>
        </authorList>
    </citation>
    <scope>NUCLEOTIDE SEQUENCE [LARGE SCALE GENOMIC DNA]</scope>
</reference>
<evidence type="ECO:0000313" key="9">
    <source>
        <dbReference type="Proteomes" id="UP000176723"/>
    </source>
</evidence>
<dbReference type="GO" id="GO:0008360">
    <property type="term" value="P:regulation of cell shape"/>
    <property type="evidence" value="ECO:0007669"/>
    <property type="project" value="UniProtKB-KW"/>
</dbReference>
<comment type="catalytic activity">
    <reaction evidence="1 7">
        <text>L-glutamate = D-glutamate</text>
        <dbReference type="Rhea" id="RHEA:12813"/>
        <dbReference type="ChEBI" id="CHEBI:29985"/>
        <dbReference type="ChEBI" id="CHEBI:29986"/>
        <dbReference type="EC" id="5.1.1.3"/>
    </reaction>
</comment>
<accession>A0A1G1W370</accession>
<organism evidence="8 9">
    <name type="scientific">Candidatus Chisholmbacteria bacterium RIFCSPLOWO2_01_FULL_49_14</name>
    <dbReference type="NCBI Taxonomy" id="1797593"/>
    <lineage>
        <taxon>Bacteria</taxon>
        <taxon>Candidatus Chisholmiibacteriota</taxon>
    </lineage>
</organism>
<dbReference type="GO" id="GO:0008881">
    <property type="term" value="F:glutamate racemase activity"/>
    <property type="evidence" value="ECO:0007669"/>
    <property type="project" value="UniProtKB-UniRule"/>
</dbReference>
<feature type="binding site" evidence="7">
    <location>
        <begin position="74"/>
        <end position="75"/>
    </location>
    <ligand>
        <name>substrate</name>
    </ligand>
</feature>
<name>A0A1G1W370_9BACT</name>
<dbReference type="HAMAP" id="MF_00258">
    <property type="entry name" value="Glu_racemase"/>
    <property type="match status" value="1"/>
</dbReference>
<gene>
    <name evidence="7" type="primary">murI</name>
    <name evidence="8" type="ORF">A3A65_03230</name>
</gene>
<evidence type="ECO:0000313" key="8">
    <source>
        <dbReference type="EMBL" id="OGY22030.1"/>
    </source>
</evidence>
<comment type="pathway">
    <text evidence="7">Cell wall biogenesis; peptidoglycan biosynthesis.</text>
</comment>
<feature type="active site" description="Proton donor/acceptor" evidence="7">
    <location>
        <position position="73"/>
    </location>
</feature>
<keyword evidence="5 7" id="KW-0413">Isomerase</keyword>
<dbReference type="InterPro" id="IPR018187">
    <property type="entry name" value="Asp/Glu_racemase_AS_1"/>
</dbReference>
<feature type="binding site" evidence="7">
    <location>
        <begin position="184"/>
        <end position="185"/>
    </location>
    <ligand>
        <name>substrate</name>
    </ligand>
</feature>
<dbReference type="InterPro" id="IPR004391">
    <property type="entry name" value="Glu_race"/>
</dbReference>
<dbReference type="UniPathway" id="UPA00219"/>
<dbReference type="GO" id="GO:0009252">
    <property type="term" value="P:peptidoglycan biosynthetic process"/>
    <property type="evidence" value="ECO:0007669"/>
    <property type="project" value="UniProtKB-UniRule"/>
</dbReference>
<proteinExistence type="inferred from homology"/>
<dbReference type="GO" id="GO:0071555">
    <property type="term" value="P:cell wall organization"/>
    <property type="evidence" value="ECO:0007669"/>
    <property type="project" value="UniProtKB-KW"/>
</dbReference>
<dbReference type="Pfam" id="PF01177">
    <property type="entry name" value="Asp_Glu_race"/>
    <property type="match status" value="1"/>
</dbReference>